<accession>E3FGW8</accession>
<dbReference type="Pfam" id="PF05099">
    <property type="entry name" value="TerB"/>
    <property type="match status" value="1"/>
</dbReference>
<evidence type="ECO:0000259" key="2">
    <source>
        <dbReference type="PROSITE" id="PS50076"/>
    </source>
</evidence>
<name>E3FGW8_STIAD</name>
<evidence type="ECO:0000313" key="3">
    <source>
        <dbReference type="EMBL" id="ADO72827.1"/>
    </source>
</evidence>
<dbReference type="SUPFAM" id="SSF46565">
    <property type="entry name" value="Chaperone J-domain"/>
    <property type="match status" value="1"/>
</dbReference>
<dbReference type="InterPro" id="IPR007791">
    <property type="entry name" value="DjlA_N"/>
</dbReference>
<gene>
    <name evidence="3" type="ordered locus">STAUR_5055</name>
</gene>
<dbReference type="EMBL" id="CP002271">
    <property type="protein sequence ID" value="ADO72827.1"/>
    <property type="molecule type" value="Genomic_DNA"/>
</dbReference>
<dbReference type="eggNOG" id="COG1076">
    <property type="taxonomic scope" value="Bacteria"/>
</dbReference>
<organism evidence="3 4">
    <name type="scientific">Stigmatella aurantiaca (strain DW4/3-1)</name>
    <dbReference type="NCBI Taxonomy" id="378806"/>
    <lineage>
        <taxon>Bacteria</taxon>
        <taxon>Pseudomonadati</taxon>
        <taxon>Myxococcota</taxon>
        <taxon>Myxococcia</taxon>
        <taxon>Myxococcales</taxon>
        <taxon>Cystobacterineae</taxon>
        <taxon>Archangiaceae</taxon>
        <taxon>Stigmatella</taxon>
    </lineage>
</organism>
<evidence type="ECO:0000313" key="4">
    <source>
        <dbReference type="Proteomes" id="UP000001351"/>
    </source>
</evidence>
<dbReference type="STRING" id="378806.STAUR_5055"/>
<feature type="transmembrane region" description="Helical" evidence="1">
    <location>
        <begin position="12"/>
        <end position="39"/>
    </location>
</feature>
<dbReference type="InterPro" id="IPR036869">
    <property type="entry name" value="J_dom_sf"/>
</dbReference>
<proteinExistence type="predicted"/>
<dbReference type="Pfam" id="PF00226">
    <property type="entry name" value="DnaJ"/>
    <property type="match status" value="1"/>
</dbReference>
<dbReference type="PRINTS" id="PR00625">
    <property type="entry name" value="JDOMAIN"/>
</dbReference>
<dbReference type="HOGENOM" id="CLU_066221_2_0_7"/>
<keyword evidence="1" id="KW-1133">Transmembrane helix</keyword>
<dbReference type="InterPro" id="IPR029024">
    <property type="entry name" value="TerB-like"/>
</dbReference>
<dbReference type="Gene3D" id="1.10.287.110">
    <property type="entry name" value="DnaJ domain"/>
    <property type="match status" value="1"/>
</dbReference>
<dbReference type="Proteomes" id="UP000001351">
    <property type="component" value="Chromosome"/>
</dbReference>
<keyword evidence="1" id="KW-0472">Membrane</keyword>
<dbReference type="SUPFAM" id="SSF158682">
    <property type="entry name" value="TerB-like"/>
    <property type="match status" value="1"/>
</dbReference>
<evidence type="ECO:0000256" key="1">
    <source>
        <dbReference type="SAM" id="Phobius"/>
    </source>
</evidence>
<keyword evidence="4" id="KW-1185">Reference proteome</keyword>
<dbReference type="SMART" id="SM00271">
    <property type="entry name" value="DnaJ"/>
    <property type="match status" value="1"/>
</dbReference>
<dbReference type="PANTHER" id="PTHR24074">
    <property type="entry name" value="CO-CHAPERONE PROTEIN DJLA"/>
    <property type="match status" value="1"/>
</dbReference>
<dbReference type="InterPro" id="IPR001623">
    <property type="entry name" value="DnaJ_domain"/>
</dbReference>
<dbReference type="CDD" id="cd07177">
    <property type="entry name" value="terB_like"/>
    <property type="match status" value="1"/>
</dbReference>
<dbReference type="PROSITE" id="PS50076">
    <property type="entry name" value="DNAJ_2"/>
    <property type="match status" value="1"/>
</dbReference>
<protein>
    <submittedName>
        <fullName evidence="3">DnaJ domain protein</fullName>
    </submittedName>
</protein>
<feature type="domain" description="J" evidence="2">
    <location>
        <begin position="208"/>
        <end position="270"/>
    </location>
</feature>
<dbReference type="RefSeq" id="WP_013376588.1">
    <property type="nucleotide sequence ID" value="NC_014623.1"/>
</dbReference>
<sequence>MAPGKVLGAMVGLMIGLWLGGPLSIILCTFVGAVAGHFYDQANALPPEDPTEGLRERFAPPSAWEREPLSRAAIDEQAQEHFARHLCALFIEVARADGDVVRDEVRVAREYFQNELKYGPEALNLVRRHLKEFLAHPPHLEASITACREELPTGDRLLLVDALYQLALTDGPLQRSEQESLRQIAQGLGLTDEDRRAVALRYLAVDDTQYARLGISPDATDAEVKRAYRQLATAHHPDRVAHLGQGAIEQATRRFQEINEAYEEIRRLRGL</sequence>
<dbReference type="AlphaFoldDB" id="E3FGW8"/>
<reference evidence="3 4" key="1">
    <citation type="journal article" date="2011" name="Mol. Biol. Evol.">
        <title>Comparative genomic analysis of fruiting body formation in Myxococcales.</title>
        <authorList>
            <person name="Huntley S."/>
            <person name="Hamann N."/>
            <person name="Wegener-Feldbrugge S."/>
            <person name="Treuner-Lange A."/>
            <person name="Kube M."/>
            <person name="Reinhardt R."/>
            <person name="Klages S."/>
            <person name="Muller R."/>
            <person name="Ronning C.M."/>
            <person name="Nierman W.C."/>
            <person name="Sogaard-Andersen L."/>
        </authorList>
    </citation>
    <scope>NUCLEOTIDE SEQUENCE [LARGE SCALE GENOMIC DNA]</scope>
    <source>
        <strain evidence="3 4">DW4/3-1</strain>
    </source>
</reference>
<dbReference type="Gene3D" id="1.10.3680.10">
    <property type="entry name" value="TerB-like"/>
    <property type="match status" value="1"/>
</dbReference>
<keyword evidence="1" id="KW-0812">Transmembrane</keyword>
<dbReference type="OrthoDB" id="9779622at2"/>
<dbReference type="KEGG" id="sur:STAUR_5055"/>
<dbReference type="InterPro" id="IPR050817">
    <property type="entry name" value="DjlA_DnaK_co-chaperone"/>
</dbReference>
<dbReference type="CDD" id="cd06257">
    <property type="entry name" value="DnaJ"/>
    <property type="match status" value="1"/>
</dbReference>